<evidence type="ECO:0000313" key="3">
    <source>
        <dbReference type="EMBL" id="GFY33066.1"/>
    </source>
</evidence>
<evidence type="ECO:0000256" key="1">
    <source>
        <dbReference type="PROSITE-ProRule" id="PRU00047"/>
    </source>
</evidence>
<protein>
    <recommendedName>
        <fullName evidence="2">CCHC-type domain-containing protein</fullName>
    </recommendedName>
</protein>
<dbReference type="GO" id="GO:0003676">
    <property type="term" value="F:nucleic acid binding"/>
    <property type="evidence" value="ECO:0007669"/>
    <property type="project" value="InterPro"/>
</dbReference>
<dbReference type="AlphaFoldDB" id="A0A8X6WF63"/>
<dbReference type="InterPro" id="IPR001878">
    <property type="entry name" value="Znf_CCHC"/>
</dbReference>
<keyword evidence="1" id="KW-0479">Metal-binding</keyword>
<evidence type="ECO:0000259" key="2">
    <source>
        <dbReference type="PROSITE" id="PS50158"/>
    </source>
</evidence>
<dbReference type="PANTHER" id="PTHR45823:SF1">
    <property type="entry name" value="T-SNARE COILED-COIL HOMOLOGY DOMAIN-CONTAINING PROTEIN"/>
    <property type="match status" value="1"/>
</dbReference>
<sequence length="351" mass="40833">MNKDHDDFSDRKFRKTLNITIINNFLELKGSNSTSNYATLSAFFHHMRNSFKEIPHIFVTSHTGNDNNDVSDECQALKDEVYLSAVEGKIAVVNEKIEKKVGEEIERIKEQVEVRIKEQVEVRIKEQVEVRIKEQVEVRIKEQVEVRIKEQVEVRIKEQVEVRIKEQVEVRIKEQVETLPDTERLNWNSLYLDVRLSQKYSKDYLQMKTRLQKIGESLQKYASEVERLANLAFSDHPATLQEVISLQYFVDGLKEGEIQKPVRMADVQDLKSAVLYALKLEATTQASRQDHQSIRGARVTLDAPCESSWESDIEKLRDEFQALMTQCQNQEKRNFKCWGCGGTGHLRRNCS</sequence>
<keyword evidence="1" id="KW-0863">Zinc-finger</keyword>
<proteinExistence type="predicted"/>
<feature type="domain" description="CCHC-type" evidence="2">
    <location>
        <begin position="336"/>
        <end position="350"/>
    </location>
</feature>
<reference evidence="3" key="1">
    <citation type="submission" date="2020-08" db="EMBL/GenBank/DDBJ databases">
        <title>Multicomponent nature underlies the extraordinary mechanical properties of spider dragline silk.</title>
        <authorList>
            <person name="Kono N."/>
            <person name="Nakamura H."/>
            <person name="Mori M."/>
            <person name="Yoshida Y."/>
            <person name="Ohtoshi R."/>
            <person name="Malay A.D."/>
            <person name="Moran D.A.P."/>
            <person name="Tomita M."/>
            <person name="Numata K."/>
            <person name="Arakawa K."/>
        </authorList>
    </citation>
    <scope>NUCLEOTIDE SEQUENCE</scope>
</reference>
<accession>A0A8X6WF63</accession>
<dbReference type="EMBL" id="BMAU01021407">
    <property type="protein sequence ID" value="GFY33066.1"/>
    <property type="molecule type" value="Genomic_DNA"/>
</dbReference>
<dbReference type="PANTHER" id="PTHR45823">
    <property type="entry name" value="T-SNARE COILED-COIL HOMOLOGY DOMAIN-CONTAINING PROTEIN"/>
    <property type="match status" value="1"/>
</dbReference>
<dbReference type="GO" id="GO:0008270">
    <property type="term" value="F:zinc ion binding"/>
    <property type="evidence" value="ECO:0007669"/>
    <property type="project" value="UniProtKB-KW"/>
</dbReference>
<dbReference type="PROSITE" id="PS50158">
    <property type="entry name" value="ZF_CCHC"/>
    <property type="match status" value="1"/>
</dbReference>
<keyword evidence="4" id="KW-1185">Reference proteome</keyword>
<organism evidence="3 4">
    <name type="scientific">Trichonephila clavipes</name>
    <name type="common">Golden silk orbweaver</name>
    <name type="synonym">Nephila clavipes</name>
    <dbReference type="NCBI Taxonomy" id="2585209"/>
    <lineage>
        <taxon>Eukaryota</taxon>
        <taxon>Metazoa</taxon>
        <taxon>Ecdysozoa</taxon>
        <taxon>Arthropoda</taxon>
        <taxon>Chelicerata</taxon>
        <taxon>Arachnida</taxon>
        <taxon>Araneae</taxon>
        <taxon>Araneomorphae</taxon>
        <taxon>Entelegynae</taxon>
        <taxon>Araneoidea</taxon>
        <taxon>Nephilidae</taxon>
        <taxon>Trichonephila</taxon>
    </lineage>
</organism>
<keyword evidence="1" id="KW-0862">Zinc</keyword>
<dbReference type="Proteomes" id="UP000887159">
    <property type="component" value="Unassembled WGS sequence"/>
</dbReference>
<comment type="caution">
    <text evidence="3">The sequence shown here is derived from an EMBL/GenBank/DDBJ whole genome shotgun (WGS) entry which is preliminary data.</text>
</comment>
<gene>
    <name evidence="3" type="primary">NCL1_43423</name>
    <name evidence="3" type="ORF">TNCV_2230171</name>
</gene>
<name>A0A8X6WF63_TRICX</name>
<evidence type="ECO:0000313" key="4">
    <source>
        <dbReference type="Proteomes" id="UP000887159"/>
    </source>
</evidence>